<feature type="region of interest" description="Disordered" evidence="1">
    <location>
        <begin position="130"/>
        <end position="152"/>
    </location>
</feature>
<evidence type="ECO:0000256" key="1">
    <source>
        <dbReference type="SAM" id="MobiDB-lite"/>
    </source>
</evidence>
<evidence type="ECO:0000313" key="3">
    <source>
        <dbReference type="Proteomes" id="UP001564626"/>
    </source>
</evidence>
<gene>
    <name evidence="2" type="ORF">AB8O55_18270</name>
</gene>
<dbReference type="EMBL" id="JBGEHV010000035">
    <property type="protein sequence ID" value="MEY8041353.1"/>
    <property type="molecule type" value="Genomic_DNA"/>
</dbReference>
<accession>A0ABV4CJV0</accession>
<comment type="caution">
    <text evidence="2">The sequence shown here is derived from an EMBL/GenBank/DDBJ whole genome shotgun (WGS) entry which is preliminary data.</text>
</comment>
<proteinExistence type="predicted"/>
<organism evidence="2 3">
    <name type="scientific">Saccharopolyspora cebuensis</name>
    <dbReference type="NCBI Taxonomy" id="418759"/>
    <lineage>
        <taxon>Bacteria</taxon>
        <taxon>Bacillati</taxon>
        <taxon>Actinomycetota</taxon>
        <taxon>Actinomycetes</taxon>
        <taxon>Pseudonocardiales</taxon>
        <taxon>Pseudonocardiaceae</taxon>
        <taxon>Saccharopolyspora</taxon>
    </lineage>
</organism>
<keyword evidence="3" id="KW-1185">Reference proteome</keyword>
<dbReference type="RefSeq" id="WP_345357722.1">
    <property type="nucleotide sequence ID" value="NZ_BAABII010000003.1"/>
</dbReference>
<reference evidence="2 3" key="1">
    <citation type="submission" date="2024-08" db="EMBL/GenBank/DDBJ databases">
        <title>Genome mining of Saccharopolyspora cebuensis PGLac3 from Nigerian medicinal plant.</title>
        <authorList>
            <person name="Ezeobiora C.E."/>
            <person name="Igbokwe N.H."/>
            <person name="Amin D.H."/>
            <person name="Mendie U.E."/>
        </authorList>
    </citation>
    <scope>NUCLEOTIDE SEQUENCE [LARGE SCALE GENOMIC DNA]</scope>
    <source>
        <strain evidence="2 3">PGLac3</strain>
    </source>
</reference>
<protein>
    <recommendedName>
        <fullName evidence="4">Excreted virulence factor EspC, type VII ESX diderm</fullName>
    </recommendedName>
</protein>
<name>A0ABV4CJV0_9PSEU</name>
<evidence type="ECO:0000313" key="2">
    <source>
        <dbReference type="EMBL" id="MEY8041353.1"/>
    </source>
</evidence>
<sequence length="152" mass="16233">MIVAERGATITVRLRGWAMTTGMEGFAAGAKALSGRADGLRAAVDSGQLVMDPEAAERVAKVYEDKADDVRNMISHASRLVVAGIYGDCNIGRGLEQKFNDKVTGGSGGPGLATILRDMEEILRNMSQAYRDSGRATQSDDEEQARQLGRSV</sequence>
<evidence type="ECO:0008006" key="4">
    <source>
        <dbReference type="Google" id="ProtNLM"/>
    </source>
</evidence>
<dbReference type="Proteomes" id="UP001564626">
    <property type="component" value="Unassembled WGS sequence"/>
</dbReference>